<comment type="caution">
    <text evidence="1">The sequence shown here is derived from an EMBL/GenBank/DDBJ whole genome shotgun (WGS) entry which is preliminary data.</text>
</comment>
<dbReference type="RefSeq" id="WP_252853061.1">
    <property type="nucleotide sequence ID" value="NZ_JAMXLR010000048.1"/>
</dbReference>
<dbReference type="Proteomes" id="UP001155241">
    <property type="component" value="Unassembled WGS sequence"/>
</dbReference>
<organism evidence="1 2">
    <name type="scientific">Aeoliella straminimaris</name>
    <dbReference type="NCBI Taxonomy" id="2954799"/>
    <lineage>
        <taxon>Bacteria</taxon>
        <taxon>Pseudomonadati</taxon>
        <taxon>Planctomycetota</taxon>
        <taxon>Planctomycetia</taxon>
        <taxon>Pirellulales</taxon>
        <taxon>Lacipirellulaceae</taxon>
        <taxon>Aeoliella</taxon>
    </lineage>
</organism>
<evidence type="ECO:0000313" key="2">
    <source>
        <dbReference type="Proteomes" id="UP001155241"/>
    </source>
</evidence>
<reference evidence="1" key="1">
    <citation type="submission" date="2022-06" db="EMBL/GenBank/DDBJ databases">
        <title>Aeoliella straminimaris, a novel planctomycete from sediments.</title>
        <authorList>
            <person name="Vitorino I.R."/>
            <person name="Lage O.M."/>
        </authorList>
    </citation>
    <scope>NUCLEOTIDE SEQUENCE</scope>
    <source>
        <strain evidence="1">ICT_H6.2</strain>
    </source>
</reference>
<dbReference type="AlphaFoldDB" id="A0A9X2FB60"/>
<sequence>MARLIYWFLKKWTNHKRALGLFFAHYNYCRKHRSLKGQTPAMAHGLTTGARSVRELLERVTAP</sequence>
<accession>A0A9X2FB60</accession>
<gene>
    <name evidence="1" type="ORF">NG895_13645</name>
</gene>
<keyword evidence="2" id="KW-1185">Reference proteome</keyword>
<proteinExistence type="predicted"/>
<evidence type="ECO:0000313" key="1">
    <source>
        <dbReference type="EMBL" id="MCO6044948.1"/>
    </source>
</evidence>
<dbReference type="EMBL" id="JAMXLR010000048">
    <property type="protein sequence ID" value="MCO6044948.1"/>
    <property type="molecule type" value="Genomic_DNA"/>
</dbReference>
<protein>
    <submittedName>
        <fullName evidence="1">Uncharacterized protein</fullName>
    </submittedName>
</protein>
<name>A0A9X2FB60_9BACT</name>